<organism evidence="1 2">
    <name type="scientific">Bacillus kandeliae</name>
    <dbReference type="NCBI Taxonomy" id="3129297"/>
    <lineage>
        <taxon>Bacteria</taxon>
        <taxon>Bacillati</taxon>
        <taxon>Bacillota</taxon>
        <taxon>Bacilli</taxon>
        <taxon>Bacillales</taxon>
        <taxon>Bacillaceae</taxon>
        <taxon>Bacillus</taxon>
    </lineage>
</organism>
<dbReference type="EMBL" id="CP147404">
    <property type="protein sequence ID" value="WXB91952.1"/>
    <property type="molecule type" value="Genomic_DNA"/>
</dbReference>
<evidence type="ECO:0000313" key="1">
    <source>
        <dbReference type="EMBL" id="WXB91952.1"/>
    </source>
</evidence>
<dbReference type="RefSeq" id="WP_338749956.1">
    <property type="nucleotide sequence ID" value="NZ_CP147404.1"/>
</dbReference>
<gene>
    <name evidence="1" type="ORF">WDJ61_11825</name>
</gene>
<keyword evidence="2" id="KW-1185">Reference proteome</keyword>
<dbReference type="Pfam" id="PF14164">
    <property type="entry name" value="YqzH"/>
    <property type="match status" value="1"/>
</dbReference>
<dbReference type="InterPro" id="IPR025546">
    <property type="entry name" value="YqzH"/>
</dbReference>
<name>A0ABZ2N313_9BACI</name>
<evidence type="ECO:0000313" key="2">
    <source>
        <dbReference type="Proteomes" id="UP001387364"/>
    </source>
</evidence>
<sequence length="65" mass="7861">MQQIFIQKRIEQSLAKYDYEPDWQEDEEILINLINRIKQRCSTGDEELYEVIEDEIYSFVTGNND</sequence>
<protein>
    <submittedName>
        <fullName evidence="1">YqzH family protein</fullName>
    </submittedName>
</protein>
<accession>A0ABZ2N313</accession>
<dbReference type="Proteomes" id="UP001387364">
    <property type="component" value="Chromosome"/>
</dbReference>
<proteinExistence type="predicted"/>
<reference evidence="1 2" key="1">
    <citation type="submission" date="2024-02" db="EMBL/GenBank/DDBJ databases">
        <title>Seven novel Bacillus-like species.</title>
        <authorList>
            <person name="Liu G."/>
        </authorList>
    </citation>
    <scope>NUCLEOTIDE SEQUENCE [LARGE SCALE GENOMIC DNA]</scope>
    <source>
        <strain evidence="1 2">FJAT-52991</strain>
    </source>
</reference>